<evidence type="ECO:0000256" key="2">
    <source>
        <dbReference type="SAM" id="SignalP"/>
    </source>
</evidence>
<dbReference type="GeneID" id="20212484"/>
<evidence type="ECO:0000256" key="1">
    <source>
        <dbReference type="SAM" id="Phobius"/>
    </source>
</evidence>
<dbReference type="STRING" id="6412.T1FUI8"/>
<dbReference type="EnsemblMetazoa" id="HelroT193017">
    <property type="protein sequence ID" value="HelroP193017"/>
    <property type="gene ID" value="HelroG193017"/>
</dbReference>
<gene>
    <name evidence="5" type="primary">20212484</name>
    <name evidence="4" type="ORF">HELRODRAFT_193017</name>
</gene>
<feature type="signal peptide" evidence="2">
    <location>
        <begin position="1"/>
        <end position="21"/>
    </location>
</feature>
<accession>T1FUI8</accession>
<dbReference type="EMBL" id="KB097182">
    <property type="protein sequence ID" value="ESN98252.1"/>
    <property type="molecule type" value="Genomic_DNA"/>
</dbReference>
<organism evidence="5 6">
    <name type="scientific">Helobdella robusta</name>
    <name type="common">Californian leech</name>
    <dbReference type="NCBI Taxonomy" id="6412"/>
    <lineage>
        <taxon>Eukaryota</taxon>
        <taxon>Metazoa</taxon>
        <taxon>Spiralia</taxon>
        <taxon>Lophotrochozoa</taxon>
        <taxon>Annelida</taxon>
        <taxon>Clitellata</taxon>
        <taxon>Hirudinea</taxon>
        <taxon>Rhynchobdellida</taxon>
        <taxon>Glossiphoniidae</taxon>
        <taxon>Helobdella</taxon>
    </lineage>
</organism>
<dbReference type="RefSeq" id="XP_009023595.1">
    <property type="nucleotide sequence ID" value="XM_009025347.1"/>
</dbReference>
<dbReference type="InterPro" id="IPR003609">
    <property type="entry name" value="Pan_app"/>
</dbReference>
<evidence type="ECO:0000313" key="4">
    <source>
        <dbReference type="EMBL" id="ESN98252.1"/>
    </source>
</evidence>
<keyword evidence="1" id="KW-0812">Transmembrane</keyword>
<dbReference type="AlphaFoldDB" id="T1FUI8"/>
<evidence type="ECO:0000313" key="6">
    <source>
        <dbReference type="Proteomes" id="UP000015101"/>
    </source>
</evidence>
<sequence length="383" mass="42626">MSNLRFNLFMLFITLFPLEDACIISVRHTGYHVRFGHQIAKWNLSDCNETCLADPSCIGFDWDHANPGCFLFGNLDENATMMYGVDHYYIYRNNSLCQGNNQFESWEPMINKSLSGGASQTSFAENLGECVVLCLTNVYCKGLNWNQMENKCQIITNAINGHPVDDDNSYYYKRLYIPDEPPPTTTSPATPTTKSSLFVSLSQPTTTTIHQESTTTPTTTTVYVTVSLLPATYKTTNTPMIQSFPLTTKSTENQSTNQPSTQKQTKVLLAAATIYETDSNVMAIRPVYVVLVGLGLGCIALTITAVVILCMYPLNKKQIAKSAPALNNADKHRGNDQTKLIESTDSKKGFNTVNSVGLDFENPAYQDMEVVETEHRLDEVYAK</sequence>
<keyword evidence="1" id="KW-1133">Transmembrane helix</keyword>
<feature type="chain" id="PRO_5010981023" description="Apple domain-containing protein" evidence="2">
    <location>
        <begin position="22"/>
        <end position="383"/>
    </location>
</feature>
<dbReference type="EMBL" id="AMQM01005943">
    <property type="status" value="NOT_ANNOTATED_CDS"/>
    <property type="molecule type" value="Genomic_DNA"/>
</dbReference>
<feature type="transmembrane region" description="Helical" evidence="1">
    <location>
        <begin position="287"/>
        <end position="312"/>
    </location>
</feature>
<dbReference type="Gene3D" id="3.50.4.10">
    <property type="entry name" value="Hepatocyte Growth Factor"/>
    <property type="match status" value="1"/>
</dbReference>
<keyword evidence="6" id="KW-1185">Reference proteome</keyword>
<evidence type="ECO:0000313" key="5">
    <source>
        <dbReference type="EnsemblMetazoa" id="HelroP193017"/>
    </source>
</evidence>
<dbReference type="HOGENOM" id="CLU_722158_0_0_1"/>
<reference evidence="6" key="1">
    <citation type="submission" date="2012-12" db="EMBL/GenBank/DDBJ databases">
        <authorList>
            <person name="Hellsten U."/>
            <person name="Grimwood J."/>
            <person name="Chapman J.A."/>
            <person name="Shapiro H."/>
            <person name="Aerts A."/>
            <person name="Otillar R.P."/>
            <person name="Terry A.Y."/>
            <person name="Boore J.L."/>
            <person name="Simakov O."/>
            <person name="Marletaz F."/>
            <person name="Cho S.-J."/>
            <person name="Edsinger-Gonzales E."/>
            <person name="Havlak P."/>
            <person name="Kuo D.-H."/>
            <person name="Larsson T."/>
            <person name="Lv J."/>
            <person name="Arendt D."/>
            <person name="Savage R."/>
            <person name="Osoegawa K."/>
            <person name="de Jong P."/>
            <person name="Lindberg D.R."/>
            <person name="Seaver E.C."/>
            <person name="Weisblat D.A."/>
            <person name="Putnam N.H."/>
            <person name="Grigoriev I.V."/>
            <person name="Rokhsar D.S."/>
        </authorList>
    </citation>
    <scope>NUCLEOTIDE SEQUENCE</scope>
</reference>
<keyword evidence="2" id="KW-0732">Signal</keyword>
<dbReference type="SMART" id="SM00473">
    <property type="entry name" value="PAN_AP"/>
    <property type="match status" value="2"/>
</dbReference>
<dbReference type="Proteomes" id="UP000015101">
    <property type="component" value="Unassembled WGS sequence"/>
</dbReference>
<keyword evidence="1" id="KW-0472">Membrane</keyword>
<feature type="domain" description="Apple" evidence="3">
    <location>
        <begin position="22"/>
        <end position="95"/>
    </location>
</feature>
<name>T1FUI8_HELRO</name>
<protein>
    <recommendedName>
        <fullName evidence="3">Apple domain-containing protein</fullName>
    </recommendedName>
</protein>
<dbReference type="KEGG" id="hro:HELRODRAFT_193017"/>
<evidence type="ECO:0000259" key="3">
    <source>
        <dbReference type="PROSITE" id="PS50948"/>
    </source>
</evidence>
<dbReference type="CTD" id="20212484"/>
<dbReference type="InParanoid" id="T1FUI8"/>
<feature type="domain" description="Apple" evidence="3">
    <location>
        <begin position="97"/>
        <end position="176"/>
    </location>
</feature>
<dbReference type="SUPFAM" id="SSF57414">
    <property type="entry name" value="Hairpin loop containing domain-like"/>
    <property type="match status" value="1"/>
</dbReference>
<proteinExistence type="predicted"/>
<dbReference type="Pfam" id="PF00024">
    <property type="entry name" value="PAN_1"/>
    <property type="match status" value="1"/>
</dbReference>
<reference evidence="4 6" key="2">
    <citation type="journal article" date="2013" name="Nature">
        <title>Insights into bilaterian evolution from three spiralian genomes.</title>
        <authorList>
            <person name="Simakov O."/>
            <person name="Marletaz F."/>
            <person name="Cho S.J."/>
            <person name="Edsinger-Gonzales E."/>
            <person name="Havlak P."/>
            <person name="Hellsten U."/>
            <person name="Kuo D.H."/>
            <person name="Larsson T."/>
            <person name="Lv J."/>
            <person name="Arendt D."/>
            <person name="Savage R."/>
            <person name="Osoegawa K."/>
            <person name="de Jong P."/>
            <person name="Grimwood J."/>
            <person name="Chapman J.A."/>
            <person name="Shapiro H."/>
            <person name="Aerts A."/>
            <person name="Otillar R.P."/>
            <person name="Terry A.Y."/>
            <person name="Boore J.L."/>
            <person name="Grigoriev I.V."/>
            <person name="Lindberg D.R."/>
            <person name="Seaver E.C."/>
            <person name="Weisblat D.A."/>
            <person name="Putnam N.H."/>
            <person name="Rokhsar D.S."/>
        </authorList>
    </citation>
    <scope>NUCLEOTIDE SEQUENCE</scope>
</reference>
<dbReference type="PROSITE" id="PS50948">
    <property type="entry name" value="PAN"/>
    <property type="match status" value="2"/>
</dbReference>
<reference evidence="5" key="3">
    <citation type="submission" date="2015-06" db="UniProtKB">
        <authorList>
            <consortium name="EnsemblMetazoa"/>
        </authorList>
    </citation>
    <scope>IDENTIFICATION</scope>
</reference>